<feature type="transmembrane region" description="Helical" evidence="1">
    <location>
        <begin position="6"/>
        <end position="26"/>
    </location>
</feature>
<evidence type="ECO:0000313" key="2">
    <source>
        <dbReference type="EMBL" id="SKD08941.1"/>
    </source>
</evidence>
<name>A0A1T5P899_9BACT</name>
<keyword evidence="1" id="KW-0812">Transmembrane</keyword>
<dbReference type="Proteomes" id="UP000190166">
    <property type="component" value="Unassembled WGS sequence"/>
</dbReference>
<proteinExistence type="predicted"/>
<reference evidence="2 3" key="1">
    <citation type="submission" date="2017-02" db="EMBL/GenBank/DDBJ databases">
        <authorList>
            <person name="Peterson S.W."/>
        </authorList>
    </citation>
    <scope>NUCLEOTIDE SEQUENCE [LARGE SCALE GENOMIC DNA]</scope>
    <source>
        <strain evidence="2 3">DSM 18108</strain>
    </source>
</reference>
<dbReference type="EMBL" id="FUZZ01000004">
    <property type="protein sequence ID" value="SKD08941.1"/>
    <property type="molecule type" value="Genomic_DNA"/>
</dbReference>
<dbReference type="STRING" id="393003.SAMN05660461_4818"/>
<evidence type="ECO:0000256" key="1">
    <source>
        <dbReference type="SAM" id="Phobius"/>
    </source>
</evidence>
<accession>A0A1T5P899</accession>
<keyword evidence="1" id="KW-0472">Membrane</keyword>
<sequence>MRIDYSTAMAVFTITSVLTVVGFVLLMKRKIWSEVVPLRRIVLNDRIIRLAMHCPYFYTPKVV</sequence>
<evidence type="ECO:0000313" key="3">
    <source>
        <dbReference type="Proteomes" id="UP000190166"/>
    </source>
</evidence>
<keyword evidence="1" id="KW-1133">Transmembrane helix</keyword>
<gene>
    <name evidence="2" type="ORF">SAMN05660461_4818</name>
</gene>
<dbReference type="AlphaFoldDB" id="A0A1T5P899"/>
<organism evidence="2 3">
    <name type="scientific">Chitinophaga ginsengisegetis</name>
    <dbReference type="NCBI Taxonomy" id="393003"/>
    <lineage>
        <taxon>Bacteria</taxon>
        <taxon>Pseudomonadati</taxon>
        <taxon>Bacteroidota</taxon>
        <taxon>Chitinophagia</taxon>
        <taxon>Chitinophagales</taxon>
        <taxon>Chitinophagaceae</taxon>
        <taxon>Chitinophaga</taxon>
    </lineage>
</organism>
<protein>
    <submittedName>
        <fullName evidence="2">Uncharacterized protein</fullName>
    </submittedName>
</protein>
<keyword evidence="3" id="KW-1185">Reference proteome</keyword>